<dbReference type="PANTHER" id="PTHR24346">
    <property type="entry name" value="MAP/MICROTUBULE AFFINITY-REGULATING KINASE"/>
    <property type="match status" value="1"/>
</dbReference>
<dbReference type="SMART" id="SM00233">
    <property type="entry name" value="PH"/>
    <property type="match status" value="1"/>
</dbReference>
<dbReference type="PROSITE" id="PS50003">
    <property type="entry name" value="PH_DOMAIN"/>
    <property type="match status" value="1"/>
</dbReference>
<dbReference type="InterPro" id="IPR003032">
    <property type="entry name" value="Ryanodine_rcpt"/>
</dbReference>
<evidence type="ECO:0000256" key="3">
    <source>
        <dbReference type="PROSITE-ProRule" id="PRU10141"/>
    </source>
</evidence>
<reference evidence="7" key="1">
    <citation type="submission" date="2021-02" db="EMBL/GenBank/DDBJ databases">
        <authorList>
            <person name="Palmer J.M."/>
        </authorList>
    </citation>
    <scope>NUCLEOTIDE SEQUENCE</scope>
    <source>
        <strain evidence="7">SCRP23</strain>
    </source>
</reference>
<keyword evidence="7" id="KW-0675">Receptor</keyword>
<feature type="domain" description="Protein kinase" evidence="6">
    <location>
        <begin position="152"/>
        <end position="492"/>
    </location>
</feature>
<dbReference type="PROSITE" id="PS50011">
    <property type="entry name" value="PROTEIN_KINASE_DOM"/>
    <property type="match status" value="1"/>
</dbReference>
<protein>
    <submittedName>
        <fullName evidence="7">Ryanodine receptor 3</fullName>
    </submittedName>
</protein>
<dbReference type="FunFam" id="1.10.510.10:FF:002966">
    <property type="match status" value="1"/>
</dbReference>
<dbReference type="AlphaFoldDB" id="A0A8T1X4A0"/>
<evidence type="ECO:0000259" key="6">
    <source>
        <dbReference type="PROSITE" id="PS50011"/>
    </source>
</evidence>
<feature type="compositionally biased region" description="Polar residues" evidence="4">
    <location>
        <begin position="362"/>
        <end position="371"/>
    </location>
</feature>
<evidence type="ECO:0000256" key="2">
    <source>
        <dbReference type="ARBA" id="ARBA00022840"/>
    </source>
</evidence>
<dbReference type="Proteomes" id="UP000693981">
    <property type="component" value="Unassembled WGS sequence"/>
</dbReference>
<dbReference type="EMBL" id="JAGDFL010000069">
    <property type="protein sequence ID" value="KAG7398873.1"/>
    <property type="molecule type" value="Genomic_DNA"/>
</dbReference>
<keyword evidence="8" id="KW-1185">Reference proteome</keyword>
<dbReference type="InterPro" id="IPR001849">
    <property type="entry name" value="PH_domain"/>
</dbReference>
<proteinExistence type="predicted"/>
<name>A0A8T1X4A0_9STRA</name>
<keyword evidence="2 3" id="KW-0067">ATP-binding</keyword>
<evidence type="ECO:0000259" key="5">
    <source>
        <dbReference type="PROSITE" id="PS50003"/>
    </source>
</evidence>
<organism evidence="7 8">
    <name type="scientific">Phytophthora boehmeriae</name>
    <dbReference type="NCBI Taxonomy" id="109152"/>
    <lineage>
        <taxon>Eukaryota</taxon>
        <taxon>Sar</taxon>
        <taxon>Stramenopiles</taxon>
        <taxon>Oomycota</taxon>
        <taxon>Peronosporomycetes</taxon>
        <taxon>Peronosporales</taxon>
        <taxon>Peronosporaceae</taxon>
        <taxon>Phytophthora</taxon>
    </lineage>
</organism>
<dbReference type="InterPro" id="IPR000719">
    <property type="entry name" value="Prot_kinase_dom"/>
</dbReference>
<dbReference type="OrthoDB" id="68483at2759"/>
<evidence type="ECO:0000256" key="1">
    <source>
        <dbReference type="ARBA" id="ARBA00022741"/>
    </source>
</evidence>
<dbReference type="GO" id="GO:0005524">
    <property type="term" value="F:ATP binding"/>
    <property type="evidence" value="ECO:0007669"/>
    <property type="project" value="UniProtKB-UniRule"/>
</dbReference>
<dbReference type="PROSITE" id="PS00107">
    <property type="entry name" value="PROTEIN_KINASE_ATP"/>
    <property type="match status" value="1"/>
</dbReference>
<dbReference type="CDD" id="cd00821">
    <property type="entry name" value="PH"/>
    <property type="match status" value="1"/>
</dbReference>
<gene>
    <name evidence="7" type="primary">RYR3_2</name>
    <name evidence="7" type="ORF">PHYBOEH_010197</name>
</gene>
<evidence type="ECO:0000256" key="4">
    <source>
        <dbReference type="SAM" id="MobiDB-lite"/>
    </source>
</evidence>
<feature type="binding site" evidence="3">
    <location>
        <position position="180"/>
    </location>
    <ligand>
        <name>ATP</name>
        <dbReference type="ChEBI" id="CHEBI:30616"/>
    </ligand>
</feature>
<evidence type="ECO:0000313" key="7">
    <source>
        <dbReference type="EMBL" id="KAG7398873.1"/>
    </source>
</evidence>
<dbReference type="InterPro" id="IPR017441">
    <property type="entry name" value="Protein_kinase_ATP_BS"/>
</dbReference>
<dbReference type="Pfam" id="PF00069">
    <property type="entry name" value="Pkinase"/>
    <property type="match status" value="2"/>
</dbReference>
<dbReference type="FunFam" id="1.10.510.10:FF:002953">
    <property type="match status" value="1"/>
</dbReference>
<sequence>MGYEVGCFGYSEPVHHVTHQGLLRYQGKDGKWKERWFLLDAAKLALVKCDGISHLPSGSFNSILGGDVVIVDARPLAETQTSLDSDTLPVVTEDAPSVGFEVITSSGASIAFRTKSVEEQGIWLDAIGKTSSGFTAGVVERLAVRDLLAGKYTLVRELGRGASGIVSLYTWQGKPFAIKKFVPQKSKAMPNRRAVPIATGARPSVQTSQPNAIPDDVRREVALLKKASNLPFVIRLHDVILDTEHRDYYLVMEYMGGGAIAEWDSARKCYVSSKAASAATGRASLLDEGTVRTYVTNLVLAVQGLHLNNLSHRDIKPENLMANEEHTLCKLGDLGVAHYFKEENGELRDEEDVEAIELWDINQGQSSTQKPPGSKALGAGSGAGSKSHLRGMINSTKGTYQFLPPESLNGDAYCAFKADIWAIGVTMYALLFGSLPYYSIDVTELFEKIEKDPLEFPATCEDNDAKALLRSVLEKDPEKRISLEDILQHRWTHRNIDSKSLRKQVSALKLAPTLSIEDHELGSAVSVHQNRFLKMASAIQHNVLDQIKDKAAETSSAHLTEAMYRPHPIDTKATVLPQWFLPIRELVASQMHYDWCRSKALAGWKYGDVRDDAHLVHPCMLPMRILDDCARNRNFSSVDEIIKCVVALGVRVTYCRPPKSKATEIPFPLDRVRLSWDIMMLIDLLAENSHEVWAAEYAANGWTFGPHFDESAKTHPSMKAYMLLDEQDKTLTREGVTAALKSCIYLGCRFSISHRECKI</sequence>
<dbReference type="GO" id="GO:0004674">
    <property type="term" value="F:protein serine/threonine kinase activity"/>
    <property type="evidence" value="ECO:0007669"/>
    <property type="project" value="TreeGrafter"/>
</dbReference>
<evidence type="ECO:0000313" key="8">
    <source>
        <dbReference type="Proteomes" id="UP000693981"/>
    </source>
</evidence>
<dbReference type="SMART" id="SM00220">
    <property type="entry name" value="S_TKc"/>
    <property type="match status" value="1"/>
</dbReference>
<dbReference type="Pfam" id="PF02026">
    <property type="entry name" value="RyR"/>
    <property type="match status" value="2"/>
</dbReference>
<dbReference type="PANTHER" id="PTHR24346:SF77">
    <property type="entry name" value="SERINE THREONINE PROTEIN KINASE"/>
    <property type="match status" value="1"/>
</dbReference>
<keyword evidence="1 3" id="KW-0547">Nucleotide-binding</keyword>
<dbReference type="GO" id="GO:0035556">
    <property type="term" value="P:intracellular signal transduction"/>
    <property type="evidence" value="ECO:0007669"/>
    <property type="project" value="TreeGrafter"/>
</dbReference>
<feature type="domain" description="PH" evidence="5">
    <location>
        <begin position="16"/>
        <end position="132"/>
    </location>
</feature>
<accession>A0A8T1X4A0</accession>
<comment type="caution">
    <text evidence="7">The sequence shown here is derived from an EMBL/GenBank/DDBJ whole genome shotgun (WGS) entry which is preliminary data.</text>
</comment>
<feature type="region of interest" description="Disordered" evidence="4">
    <location>
        <begin position="362"/>
        <end position="388"/>
    </location>
</feature>
<dbReference type="GO" id="GO:0005737">
    <property type="term" value="C:cytoplasm"/>
    <property type="evidence" value="ECO:0007669"/>
    <property type="project" value="TreeGrafter"/>
</dbReference>